<evidence type="ECO:0000313" key="8">
    <source>
        <dbReference type="Proteomes" id="UP000028643"/>
    </source>
</evidence>
<evidence type="ECO:0000259" key="5">
    <source>
        <dbReference type="Pfam" id="PF00389"/>
    </source>
</evidence>
<keyword evidence="1" id="KW-0521">NADP</keyword>
<dbReference type="GO" id="GO:0051287">
    <property type="term" value="F:NAD binding"/>
    <property type="evidence" value="ECO:0007669"/>
    <property type="project" value="InterPro"/>
</dbReference>
<dbReference type="CDD" id="cd12156">
    <property type="entry name" value="HPPR"/>
    <property type="match status" value="1"/>
</dbReference>
<proteinExistence type="inferred from homology"/>
<comment type="caution">
    <text evidence="7">The sequence shown here is derived from an EMBL/GenBank/DDBJ whole genome shotgun (WGS) entry which is preliminary data.</text>
</comment>
<dbReference type="Pfam" id="PF00389">
    <property type="entry name" value="2-Hacid_dh"/>
    <property type="match status" value="1"/>
</dbReference>
<organism evidence="7 8">
    <name type="scientific">Pseudomonas syringae</name>
    <dbReference type="NCBI Taxonomy" id="317"/>
    <lineage>
        <taxon>Bacteria</taxon>
        <taxon>Pseudomonadati</taxon>
        <taxon>Pseudomonadota</taxon>
        <taxon>Gammaproteobacteria</taxon>
        <taxon>Pseudomonadales</taxon>
        <taxon>Pseudomonadaceae</taxon>
        <taxon>Pseudomonas</taxon>
    </lineage>
</organism>
<accession>A0A085V5M9</accession>
<dbReference type="Proteomes" id="UP000028643">
    <property type="component" value="Unassembled WGS sequence"/>
</dbReference>
<comment type="similarity">
    <text evidence="4">Belongs to the D-isomer specific 2-hydroxyacid dehydrogenase family.</text>
</comment>
<evidence type="ECO:0000313" key="7">
    <source>
        <dbReference type="EMBL" id="KFE50742.1"/>
    </source>
</evidence>
<keyword evidence="3" id="KW-0520">NAD</keyword>
<dbReference type="RefSeq" id="WP_047575924.1">
    <property type="nucleotide sequence ID" value="NZ_JPQT01000108.1"/>
</dbReference>
<sequence length="309" mass="33165">MKPHVLKIARLPDLLNERLYDQYEVTDSTENPADLPASAFGVRALLANGESRVSRELIEKLPELEIIVVFGVGYDGVDVQAARERGIRVTHTPDVLTDDVADFAMALLLGIGRRTADADRFVRAGAWSDGPFPFTRKVSGARVGIVGLGRIGKAIARRAAGFDMRIAYTGRTPQDVPYEFIGSVVELAAAVDFLVIAVGGGEATLHLVDTDVLNALGPQGILINVGRGSVVDEGALAAALRDKRIYAAGLDVFEHEPHVHPDLLGLDNVLLTPHMASATQDTRQAMADLTLSNLAAYFARETLPTPIPE</sequence>
<evidence type="ECO:0000256" key="2">
    <source>
        <dbReference type="ARBA" id="ARBA00023002"/>
    </source>
</evidence>
<evidence type="ECO:0000259" key="6">
    <source>
        <dbReference type="Pfam" id="PF02826"/>
    </source>
</evidence>
<dbReference type="Pfam" id="PF02826">
    <property type="entry name" value="2-Hacid_dh_C"/>
    <property type="match status" value="1"/>
</dbReference>
<dbReference type="PANTHER" id="PTHR10996">
    <property type="entry name" value="2-HYDROXYACID DEHYDROGENASE-RELATED"/>
    <property type="match status" value="1"/>
</dbReference>
<name>A0A085V5M9_PSESX</name>
<dbReference type="GO" id="GO:0005829">
    <property type="term" value="C:cytosol"/>
    <property type="evidence" value="ECO:0007669"/>
    <property type="project" value="TreeGrafter"/>
</dbReference>
<gene>
    <name evidence="7" type="ORF">IV02_15050</name>
</gene>
<feature type="domain" description="D-isomer specific 2-hydroxyacid dehydrogenase catalytic" evidence="5">
    <location>
        <begin position="14"/>
        <end position="306"/>
    </location>
</feature>
<dbReference type="AlphaFoldDB" id="A0A085V5M9"/>
<evidence type="ECO:0000256" key="1">
    <source>
        <dbReference type="ARBA" id="ARBA00022857"/>
    </source>
</evidence>
<dbReference type="InterPro" id="IPR050223">
    <property type="entry name" value="D-isomer_2-hydroxyacid_DH"/>
</dbReference>
<dbReference type="FunFam" id="3.40.50.720:FF:000213">
    <property type="entry name" value="Putative 2-hydroxyacid dehydrogenase"/>
    <property type="match status" value="1"/>
</dbReference>
<dbReference type="GO" id="GO:0030267">
    <property type="term" value="F:glyoxylate reductase (NADPH) activity"/>
    <property type="evidence" value="ECO:0007669"/>
    <property type="project" value="TreeGrafter"/>
</dbReference>
<protein>
    <submittedName>
        <fullName evidence="7">Hydroxyacid dehydrogenase</fullName>
    </submittedName>
</protein>
<feature type="domain" description="D-isomer specific 2-hydroxyacid dehydrogenase NAD-binding" evidence="6">
    <location>
        <begin position="105"/>
        <end position="276"/>
    </location>
</feature>
<keyword evidence="2 4" id="KW-0560">Oxidoreductase</keyword>
<dbReference type="Gene3D" id="3.40.50.720">
    <property type="entry name" value="NAD(P)-binding Rossmann-like Domain"/>
    <property type="match status" value="2"/>
</dbReference>
<dbReference type="PANTHER" id="PTHR10996:SF178">
    <property type="entry name" value="2-HYDROXYACID DEHYDROGENASE YGL185C-RELATED"/>
    <property type="match status" value="1"/>
</dbReference>
<dbReference type="PATRIC" id="fig|317.174.peg.3074"/>
<reference evidence="7 8" key="1">
    <citation type="submission" date="2014-07" db="EMBL/GenBank/DDBJ databases">
        <title>Draft Genome Sequences of Environmental Pseudomonas syringae strains.</title>
        <authorList>
            <person name="Baltrus D.A."/>
            <person name="Berge O."/>
            <person name="Morris C."/>
        </authorList>
    </citation>
    <scope>NUCLEOTIDE SEQUENCE [LARGE SCALE GENOMIC DNA]</scope>
    <source>
        <strain evidence="7 8">CEB003</strain>
    </source>
</reference>
<dbReference type="EMBL" id="JPQT01000108">
    <property type="protein sequence ID" value="KFE50742.1"/>
    <property type="molecule type" value="Genomic_DNA"/>
</dbReference>
<dbReference type="GO" id="GO:0016618">
    <property type="term" value="F:hydroxypyruvate reductase [NAD(P)H] activity"/>
    <property type="evidence" value="ECO:0007669"/>
    <property type="project" value="TreeGrafter"/>
</dbReference>
<dbReference type="InterPro" id="IPR006140">
    <property type="entry name" value="D-isomer_DH_NAD-bd"/>
</dbReference>
<dbReference type="InterPro" id="IPR006139">
    <property type="entry name" value="D-isomer_2_OHA_DH_cat_dom"/>
</dbReference>
<dbReference type="InterPro" id="IPR036291">
    <property type="entry name" value="NAD(P)-bd_dom_sf"/>
</dbReference>
<dbReference type="SUPFAM" id="SSF51735">
    <property type="entry name" value="NAD(P)-binding Rossmann-fold domains"/>
    <property type="match status" value="1"/>
</dbReference>
<dbReference type="SUPFAM" id="SSF52283">
    <property type="entry name" value="Formate/glycerate dehydrogenase catalytic domain-like"/>
    <property type="match status" value="1"/>
</dbReference>
<evidence type="ECO:0000256" key="4">
    <source>
        <dbReference type="RuleBase" id="RU003719"/>
    </source>
</evidence>
<evidence type="ECO:0000256" key="3">
    <source>
        <dbReference type="ARBA" id="ARBA00023027"/>
    </source>
</evidence>